<comment type="caution">
    <text evidence="1">The sequence shown here is derived from an EMBL/GenBank/DDBJ whole genome shotgun (WGS) entry which is preliminary data.</text>
</comment>
<protein>
    <submittedName>
        <fullName evidence="1">Uncharacterized protein</fullName>
    </submittedName>
</protein>
<dbReference type="Proteomes" id="UP000178302">
    <property type="component" value="Unassembled WGS sequence"/>
</dbReference>
<proteinExistence type="predicted"/>
<gene>
    <name evidence="1" type="ORF">A2909_00475</name>
</gene>
<reference evidence="1 2" key="1">
    <citation type="journal article" date="2016" name="Nat. Commun.">
        <title>Thousands of microbial genomes shed light on interconnected biogeochemical processes in an aquifer system.</title>
        <authorList>
            <person name="Anantharaman K."/>
            <person name="Brown C.T."/>
            <person name="Hug L.A."/>
            <person name="Sharon I."/>
            <person name="Castelle C.J."/>
            <person name="Probst A.J."/>
            <person name="Thomas B.C."/>
            <person name="Singh A."/>
            <person name="Wilkins M.J."/>
            <person name="Karaoz U."/>
            <person name="Brodie E.L."/>
            <person name="Williams K.H."/>
            <person name="Hubbard S.S."/>
            <person name="Banfield J.F."/>
        </authorList>
    </citation>
    <scope>NUCLEOTIDE SEQUENCE [LARGE SCALE GENOMIC DNA]</scope>
</reference>
<evidence type="ECO:0000313" key="2">
    <source>
        <dbReference type="Proteomes" id="UP000178302"/>
    </source>
</evidence>
<sequence>MKRHYLVIFVFLLVGFGVLASISYLNASSKEDIVFPVAELGNCGSENECKTYCDGPENFEACIAFAEKYNLMSQEEINMAKKVGGKDGPGGCRGDNGCKSYCDDINNIEECLAFAEENDILPPDELEEAKKVAQALKGGAKMPGGCTSKERCEDYCGDPENTEECVAFAEAAGFMSPEEVAMVRKTGGKGPGDCRGKNQCDAYCEDSAHMEECINFVIEYDLMPPEEKEETLKVLDALKKGVKMPNCRGREECDVYCSEPQNMMECVTFAEAAGFMSAEEAEEAKKMAELGITSGPGGCKGKGECEAYCDDPNHSEECISFAEKAGFMSQEEAEMARKMGGSGPGGCKGKEECESYCNAPEHNEECFNFASERGLIPPEELEEMKKGMEMMREGGPGGCRSEEECRAYCDTPDHEEECFNFAKEKGLISPEEMQRMEQGNEMMRQIEQMRREEIMEEGEADDMMRDDFFEGTEGMMPEGEFEGGYMPSPEEMEQMRNEGTQEIQEEMIRRETERTQQQIMEEETRKMEEMIQQEMGPTLEQQMPIEQIPIKEPTEQSPSSQIYQESLLGIIIGPFLRIFGF</sequence>
<dbReference type="AlphaFoldDB" id="A0A1G2LRB3"/>
<name>A0A1G2LRB3_9BACT</name>
<accession>A0A1G2LRB3</accession>
<dbReference type="EMBL" id="MHQZ01000037">
    <property type="protein sequence ID" value="OHA13341.1"/>
    <property type="molecule type" value="Genomic_DNA"/>
</dbReference>
<organism evidence="1 2">
    <name type="scientific">Candidatus Tagabacteria bacterium RIFCSPLOWO2_01_FULL_39_11</name>
    <dbReference type="NCBI Taxonomy" id="1802295"/>
    <lineage>
        <taxon>Bacteria</taxon>
        <taxon>Candidatus Tagaibacteriota</taxon>
    </lineage>
</organism>
<evidence type="ECO:0000313" key="1">
    <source>
        <dbReference type="EMBL" id="OHA13341.1"/>
    </source>
</evidence>